<protein>
    <submittedName>
        <fullName evidence="1">Uncharacterized protein</fullName>
    </submittedName>
</protein>
<dbReference type="EMBL" id="GBRH01247119">
    <property type="protein sequence ID" value="JAD50776.1"/>
    <property type="molecule type" value="Transcribed_RNA"/>
</dbReference>
<proteinExistence type="predicted"/>
<reference evidence="1" key="1">
    <citation type="submission" date="2014-09" db="EMBL/GenBank/DDBJ databases">
        <authorList>
            <person name="Magalhaes I.L.F."/>
            <person name="Oliveira U."/>
            <person name="Santos F.R."/>
            <person name="Vidigal T.H.D.A."/>
            <person name="Brescovit A.D."/>
            <person name="Santos A.J."/>
        </authorList>
    </citation>
    <scope>NUCLEOTIDE SEQUENCE</scope>
    <source>
        <tissue evidence="1">Shoot tissue taken approximately 20 cm above the soil surface</tissue>
    </source>
</reference>
<accession>A0A0A9AHZ1</accession>
<dbReference type="AlphaFoldDB" id="A0A0A9AHZ1"/>
<reference evidence="1" key="2">
    <citation type="journal article" date="2015" name="Data Brief">
        <title>Shoot transcriptome of the giant reed, Arundo donax.</title>
        <authorList>
            <person name="Barrero R.A."/>
            <person name="Guerrero F.D."/>
            <person name="Moolhuijzen P."/>
            <person name="Goolsby J.A."/>
            <person name="Tidwell J."/>
            <person name="Bellgard S.E."/>
            <person name="Bellgard M.I."/>
        </authorList>
    </citation>
    <scope>NUCLEOTIDE SEQUENCE</scope>
    <source>
        <tissue evidence="1">Shoot tissue taken approximately 20 cm above the soil surface</tissue>
    </source>
</reference>
<name>A0A0A9AHZ1_ARUDO</name>
<evidence type="ECO:0000313" key="1">
    <source>
        <dbReference type="EMBL" id="JAD50776.1"/>
    </source>
</evidence>
<sequence>MPCRLAFFYVVGIRLCTNIHSKLSVNTYVDILKWLRENIVPNYFYSAC</sequence>
<organism evidence="1">
    <name type="scientific">Arundo donax</name>
    <name type="common">Giant reed</name>
    <name type="synonym">Donax arundinaceus</name>
    <dbReference type="NCBI Taxonomy" id="35708"/>
    <lineage>
        <taxon>Eukaryota</taxon>
        <taxon>Viridiplantae</taxon>
        <taxon>Streptophyta</taxon>
        <taxon>Embryophyta</taxon>
        <taxon>Tracheophyta</taxon>
        <taxon>Spermatophyta</taxon>
        <taxon>Magnoliopsida</taxon>
        <taxon>Liliopsida</taxon>
        <taxon>Poales</taxon>
        <taxon>Poaceae</taxon>
        <taxon>PACMAD clade</taxon>
        <taxon>Arundinoideae</taxon>
        <taxon>Arundineae</taxon>
        <taxon>Arundo</taxon>
    </lineage>
</organism>